<protein>
    <recommendedName>
        <fullName evidence="8">Nitrate ABC transporter substrate-binding protein</fullName>
    </recommendedName>
</protein>
<name>A0A0W8IIK6_9MICC</name>
<keyword evidence="2" id="KW-0813">Transport</keyword>
<keyword evidence="3" id="KW-1003">Cell membrane</keyword>
<evidence type="ECO:0000313" key="6">
    <source>
        <dbReference type="EMBL" id="KUG59836.1"/>
    </source>
</evidence>
<dbReference type="Pfam" id="PF13379">
    <property type="entry name" value="NMT1_2"/>
    <property type="match status" value="1"/>
</dbReference>
<dbReference type="OrthoDB" id="9789215at2"/>
<dbReference type="PANTHER" id="PTHR30024">
    <property type="entry name" value="ALIPHATIC SULFONATES-BINDING PROTEIN-RELATED"/>
    <property type="match status" value="1"/>
</dbReference>
<dbReference type="Gene3D" id="3.40.190.10">
    <property type="entry name" value="Periplasmic binding protein-like II"/>
    <property type="match status" value="2"/>
</dbReference>
<evidence type="ECO:0000313" key="7">
    <source>
        <dbReference type="Proteomes" id="UP000054023"/>
    </source>
</evidence>
<evidence type="ECO:0008006" key="8">
    <source>
        <dbReference type="Google" id="ProtNLM"/>
    </source>
</evidence>
<keyword evidence="5" id="KW-0472">Membrane</keyword>
<keyword evidence="4" id="KW-0997">Cell inner membrane</keyword>
<evidence type="ECO:0000256" key="2">
    <source>
        <dbReference type="ARBA" id="ARBA00022448"/>
    </source>
</evidence>
<dbReference type="EMBL" id="LQBM01000002">
    <property type="protein sequence ID" value="KUG59836.1"/>
    <property type="molecule type" value="Genomic_DNA"/>
</dbReference>
<gene>
    <name evidence="6" type="ORF">AVL63_12295</name>
</gene>
<sequence length="415" mass="44596">MVTVGHRHLSRRNLLGLGGGALGASLLAGCTPTGGTPNTNPLGVDFSAALEPAGDLEVRDVTLGFVPITCSSPIINAAAMGIFEQYGLNVTLQRYTGWGELWIAYVAGELDATQMLSPMPLGIHHNFAAGQRDSRMPYITNINGQAITLGTQHMDRVRGAEDFRGLTIAVPFDYSGHNLLLRDYLALGGLDPDYDVGIQVMRPSDMVASLNVGDIDGFLAPDPFNQRAVALGAGYLHMLSKELWDGHPCCSFTVAEEFASAHPNTYTTLLRAIGDSAMWTDNAENRATAAETMAGRAFLSQDPAVIAAVLTGEFEDGTGATRSVEDRIGFRPYPHESYAIWALTQLQRWDLAPTAGYDSAADYQSAVRQVLDPDAATPILEALGADTTPRETETIIGRTFDPADPLPWTEKQVNL</sequence>
<evidence type="ECO:0000256" key="3">
    <source>
        <dbReference type="ARBA" id="ARBA00022475"/>
    </source>
</evidence>
<evidence type="ECO:0000256" key="1">
    <source>
        <dbReference type="ARBA" id="ARBA00004533"/>
    </source>
</evidence>
<dbReference type="PANTHER" id="PTHR30024:SF43">
    <property type="entry name" value="BLL4572 PROTEIN"/>
    <property type="match status" value="1"/>
</dbReference>
<dbReference type="CDD" id="cd13553">
    <property type="entry name" value="PBP2_NrtA_CpmA_like"/>
    <property type="match status" value="1"/>
</dbReference>
<dbReference type="SUPFAM" id="SSF53850">
    <property type="entry name" value="Periplasmic binding protein-like II"/>
    <property type="match status" value="1"/>
</dbReference>
<proteinExistence type="predicted"/>
<accession>A0A0W8IIK6</accession>
<evidence type="ECO:0000256" key="4">
    <source>
        <dbReference type="ARBA" id="ARBA00022519"/>
    </source>
</evidence>
<dbReference type="STRING" id="317018.AVL63_12295"/>
<comment type="subcellular location">
    <subcellularLocation>
        <location evidence="1">Cell inner membrane</location>
    </subcellularLocation>
</comment>
<dbReference type="InterPro" id="IPR044527">
    <property type="entry name" value="NrtA/CpmA_ABC-bd_dom"/>
</dbReference>
<comment type="caution">
    <text evidence="6">The sequence shown here is derived from an EMBL/GenBank/DDBJ whole genome shotgun (WGS) entry which is preliminary data.</text>
</comment>
<evidence type="ECO:0000256" key="5">
    <source>
        <dbReference type="ARBA" id="ARBA00023136"/>
    </source>
</evidence>
<dbReference type="PROSITE" id="PS51257">
    <property type="entry name" value="PROKAR_LIPOPROTEIN"/>
    <property type="match status" value="1"/>
</dbReference>
<dbReference type="GO" id="GO:0005886">
    <property type="term" value="C:plasma membrane"/>
    <property type="evidence" value="ECO:0007669"/>
    <property type="project" value="UniProtKB-SubCell"/>
</dbReference>
<keyword evidence="7" id="KW-1185">Reference proteome</keyword>
<reference evidence="7" key="1">
    <citation type="submission" date="2015-12" db="EMBL/GenBank/DDBJ databases">
        <authorList>
            <person name="Nair G.R."/>
            <person name="Kaur G."/>
            <person name="Mayilraj S."/>
        </authorList>
    </citation>
    <scope>NUCLEOTIDE SEQUENCE [LARGE SCALE GENOMIC DNA]</scope>
    <source>
        <strain evidence="7">CD08_7</strain>
    </source>
</reference>
<dbReference type="Proteomes" id="UP000054023">
    <property type="component" value="Unassembled WGS sequence"/>
</dbReference>
<organism evidence="6 7">
    <name type="scientific">Nesterenkonia jeotgali</name>
    <dbReference type="NCBI Taxonomy" id="317018"/>
    <lineage>
        <taxon>Bacteria</taxon>
        <taxon>Bacillati</taxon>
        <taxon>Actinomycetota</taxon>
        <taxon>Actinomycetes</taxon>
        <taxon>Micrococcales</taxon>
        <taxon>Micrococcaceae</taxon>
        <taxon>Nesterenkonia</taxon>
    </lineage>
</organism>
<dbReference type="AlphaFoldDB" id="A0A0W8IIK6"/>